<dbReference type="PANTHER" id="PTHR11803:SF39">
    <property type="entry name" value="2-IMINOBUTANOATE_2-IMINOPROPANOATE DEAMINASE"/>
    <property type="match status" value="1"/>
</dbReference>
<dbReference type="GO" id="GO:0005829">
    <property type="term" value="C:cytosol"/>
    <property type="evidence" value="ECO:0007669"/>
    <property type="project" value="TreeGrafter"/>
</dbReference>
<evidence type="ECO:0000313" key="2">
    <source>
        <dbReference type="Proteomes" id="UP001309876"/>
    </source>
</evidence>
<reference evidence="1 2" key="1">
    <citation type="submission" date="2023-08" db="EMBL/GenBank/DDBJ databases">
        <title>Black Yeasts Isolated from many extreme environments.</title>
        <authorList>
            <person name="Coleine C."/>
            <person name="Stajich J.E."/>
            <person name="Selbmann L."/>
        </authorList>
    </citation>
    <scope>NUCLEOTIDE SEQUENCE [LARGE SCALE GENOMIC DNA]</scope>
    <source>
        <strain evidence="1 2">CCFEE 5910</strain>
    </source>
</reference>
<proteinExistence type="predicted"/>
<dbReference type="InterPro" id="IPR006175">
    <property type="entry name" value="YjgF/YER057c/UK114"/>
</dbReference>
<protein>
    <submittedName>
        <fullName evidence="1">Uncharacterized protein</fullName>
    </submittedName>
</protein>
<sequence length="157" mass="17675">MVDIPSFQERQLETTEYSYVESAVFVSFYSSPVLCRFEAGDVIRELTPAAGSECGWDPRTGDFNTEINAQIAQAFSNVDLCLKDAGGQGWSQVFRINSYHVPVNNEAINAMTREMRKWMPDHQPLWTCVGVQRLGEDDMRVEIEVVAHDPEGADKNP</sequence>
<dbReference type="SUPFAM" id="SSF55298">
    <property type="entry name" value="YjgF-like"/>
    <property type="match status" value="1"/>
</dbReference>
<comment type="caution">
    <text evidence="1">The sequence shown here is derived from an EMBL/GenBank/DDBJ whole genome shotgun (WGS) entry which is preliminary data.</text>
</comment>
<dbReference type="GO" id="GO:0005739">
    <property type="term" value="C:mitochondrion"/>
    <property type="evidence" value="ECO:0007669"/>
    <property type="project" value="TreeGrafter"/>
</dbReference>
<dbReference type="Pfam" id="PF01042">
    <property type="entry name" value="Ribonuc_L-PSP"/>
    <property type="match status" value="1"/>
</dbReference>
<name>A0AAN7SZC0_9EURO</name>
<gene>
    <name evidence="1" type="ORF">LTR05_004432</name>
</gene>
<dbReference type="InterPro" id="IPR035959">
    <property type="entry name" value="RutC-like_sf"/>
</dbReference>
<keyword evidence="2" id="KW-1185">Reference proteome</keyword>
<dbReference type="Proteomes" id="UP001309876">
    <property type="component" value="Unassembled WGS sequence"/>
</dbReference>
<organism evidence="1 2">
    <name type="scientific">Lithohypha guttulata</name>
    <dbReference type="NCBI Taxonomy" id="1690604"/>
    <lineage>
        <taxon>Eukaryota</taxon>
        <taxon>Fungi</taxon>
        <taxon>Dikarya</taxon>
        <taxon>Ascomycota</taxon>
        <taxon>Pezizomycotina</taxon>
        <taxon>Eurotiomycetes</taxon>
        <taxon>Chaetothyriomycetidae</taxon>
        <taxon>Chaetothyriales</taxon>
        <taxon>Trichomeriaceae</taxon>
        <taxon>Lithohypha</taxon>
    </lineage>
</organism>
<dbReference type="AlphaFoldDB" id="A0AAN7SZC0"/>
<accession>A0AAN7SZC0</accession>
<dbReference type="EMBL" id="JAVRRJ010000004">
    <property type="protein sequence ID" value="KAK5085153.1"/>
    <property type="molecule type" value="Genomic_DNA"/>
</dbReference>
<evidence type="ECO:0000313" key="1">
    <source>
        <dbReference type="EMBL" id="KAK5085153.1"/>
    </source>
</evidence>
<dbReference type="Gene3D" id="3.30.1330.40">
    <property type="entry name" value="RutC-like"/>
    <property type="match status" value="1"/>
</dbReference>
<dbReference type="GO" id="GO:0019239">
    <property type="term" value="F:deaminase activity"/>
    <property type="evidence" value="ECO:0007669"/>
    <property type="project" value="TreeGrafter"/>
</dbReference>
<dbReference type="PANTHER" id="PTHR11803">
    <property type="entry name" value="2-IMINOBUTANOATE/2-IMINOPROPANOATE DEAMINASE RIDA"/>
    <property type="match status" value="1"/>
</dbReference>